<name>A0ACC6AA19_9BACI</name>
<dbReference type="EMBL" id="JAMBOP010000023">
    <property type="protein sequence ID" value="MCM3737430.1"/>
    <property type="molecule type" value="Genomic_DNA"/>
</dbReference>
<comment type="caution">
    <text evidence="1">The sequence shown here is derived from an EMBL/GenBank/DDBJ whole genome shotgun (WGS) entry which is preliminary data.</text>
</comment>
<evidence type="ECO:0000313" key="1">
    <source>
        <dbReference type="EMBL" id="MCM3737430.1"/>
    </source>
</evidence>
<evidence type="ECO:0000313" key="2">
    <source>
        <dbReference type="Proteomes" id="UP001202289"/>
    </source>
</evidence>
<reference evidence="1" key="1">
    <citation type="submission" date="2022-05" db="EMBL/GenBank/DDBJ databases">
        <title>Comparative Genomics of Spacecraft Associated Microbes.</title>
        <authorList>
            <person name="Tran M.T."/>
            <person name="Wright A."/>
            <person name="Seuylemezian A."/>
            <person name="Eisen J."/>
            <person name="Coil D."/>
        </authorList>
    </citation>
    <scope>NUCLEOTIDE SEQUENCE</scope>
    <source>
        <strain evidence="1">FAIRING 10M-2.2</strain>
    </source>
</reference>
<dbReference type="Proteomes" id="UP001202289">
    <property type="component" value="Unassembled WGS sequence"/>
</dbReference>
<organism evidence="1 2">
    <name type="scientific">Bacillus cytotoxicus</name>
    <dbReference type="NCBI Taxonomy" id="580165"/>
    <lineage>
        <taxon>Bacteria</taxon>
        <taxon>Bacillati</taxon>
        <taxon>Bacillota</taxon>
        <taxon>Bacilli</taxon>
        <taxon>Bacillales</taxon>
        <taxon>Bacillaceae</taxon>
        <taxon>Bacillus</taxon>
        <taxon>Bacillus cereus group</taxon>
    </lineage>
</organism>
<proteinExistence type="predicted"/>
<protein>
    <submittedName>
        <fullName evidence="1">Uncharacterized protein</fullName>
    </submittedName>
</protein>
<accession>A0ACC6AA19</accession>
<sequence length="51" mass="6014">MGCRYIEKIKEVLSGYGVWIECQNEGSYHIIAEDFNSKTWCDETYLKVSYL</sequence>
<keyword evidence="2" id="KW-1185">Reference proteome</keyword>
<gene>
    <name evidence="1" type="ORF">M3215_16895</name>
</gene>